<evidence type="ECO:0008006" key="4">
    <source>
        <dbReference type="Google" id="ProtNLM"/>
    </source>
</evidence>
<gene>
    <name evidence="2" type="ORF">BJY28_000107</name>
</gene>
<feature type="signal peptide" evidence="1">
    <location>
        <begin position="1"/>
        <end position="31"/>
    </location>
</feature>
<evidence type="ECO:0000256" key="1">
    <source>
        <dbReference type="SAM" id="SignalP"/>
    </source>
</evidence>
<evidence type="ECO:0000313" key="3">
    <source>
        <dbReference type="Proteomes" id="UP000592181"/>
    </source>
</evidence>
<dbReference type="Proteomes" id="UP000592181">
    <property type="component" value="Unassembled WGS sequence"/>
</dbReference>
<keyword evidence="3" id="KW-1185">Reference proteome</keyword>
<feature type="chain" id="PRO_5032936789" description="SpoIID/LytB domain protein" evidence="1">
    <location>
        <begin position="32"/>
        <end position="127"/>
    </location>
</feature>
<proteinExistence type="predicted"/>
<dbReference type="AlphaFoldDB" id="A0A852WZK4"/>
<dbReference type="EMBL" id="JACBZX010000001">
    <property type="protein sequence ID" value="NYG35638.1"/>
    <property type="molecule type" value="Genomic_DNA"/>
</dbReference>
<protein>
    <recommendedName>
        <fullName evidence="4">SpoIID/LytB domain protein</fullName>
    </recommendedName>
</protein>
<name>A0A852WZK4_9MICO</name>
<accession>A0A852WZK4</accession>
<organism evidence="2 3">
    <name type="scientific">Janibacter alkaliphilus</name>
    <dbReference type="NCBI Taxonomy" id="1069963"/>
    <lineage>
        <taxon>Bacteria</taxon>
        <taxon>Bacillati</taxon>
        <taxon>Actinomycetota</taxon>
        <taxon>Actinomycetes</taxon>
        <taxon>Micrococcales</taxon>
        <taxon>Intrasporangiaceae</taxon>
        <taxon>Janibacter</taxon>
    </lineage>
</organism>
<reference evidence="2 3" key="1">
    <citation type="submission" date="2020-07" db="EMBL/GenBank/DDBJ databases">
        <title>Sequencing the genomes of 1000 actinobacteria strains.</title>
        <authorList>
            <person name="Klenk H.-P."/>
        </authorList>
    </citation>
    <scope>NUCLEOTIDE SEQUENCE [LARGE SCALE GENOMIC DNA]</scope>
    <source>
        <strain evidence="2 3">DSM 24723</strain>
    </source>
</reference>
<dbReference type="RefSeq" id="WP_179461281.1">
    <property type="nucleotide sequence ID" value="NZ_JACBZX010000001.1"/>
</dbReference>
<comment type="caution">
    <text evidence="2">The sequence shown here is derived from an EMBL/GenBank/DDBJ whole genome shotgun (WGS) entry which is preliminary data.</text>
</comment>
<keyword evidence="1" id="KW-0732">Signal</keyword>
<sequence>MTGRRRVGGRLAGVVAAVSAWALVPVGSAAAAPPAAPPAAAAPAAATAAPTSWTLTGSGFGHGVGMSQYGARALAEKGYSAQRILAHYYRGTTYDAVRDDATIATSLERAVSGSTWSAGPPPPAAAP</sequence>
<evidence type="ECO:0000313" key="2">
    <source>
        <dbReference type="EMBL" id="NYG35638.1"/>
    </source>
</evidence>